<dbReference type="VEuPathDB" id="FungiDB:H257_15556"/>
<evidence type="ECO:0000256" key="1">
    <source>
        <dbReference type="SAM" id="MobiDB-lite"/>
    </source>
</evidence>
<dbReference type="GeneID" id="20817552"/>
<protein>
    <submittedName>
        <fullName evidence="2">Uncharacterized protein</fullName>
    </submittedName>
</protein>
<dbReference type="InterPro" id="IPR011989">
    <property type="entry name" value="ARM-like"/>
</dbReference>
<sequence>MQHSDCHMNFEELSLHSIRTTEKDEQLRIIGETDDAAAATKSDRRQNTSTAAEGSSAIDPTLTRLIHDVQSPDVDLQLSALTSIRKLLSNVPPCQALITREVAALLTAFLAHDHL</sequence>
<reference evidence="2" key="1">
    <citation type="submission" date="2013-12" db="EMBL/GenBank/DDBJ databases">
        <title>The Genome Sequence of Aphanomyces astaci APO3.</title>
        <authorList>
            <consortium name="The Broad Institute Genomics Platform"/>
            <person name="Russ C."/>
            <person name="Tyler B."/>
            <person name="van West P."/>
            <person name="Dieguez-Uribeondo J."/>
            <person name="Young S.K."/>
            <person name="Zeng Q."/>
            <person name="Gargeya S."/>
            <person name="Fitzgerald M."/>
            <person name="Abouelleil A."/>
            <person name="Alvarado L."/>
            <person name="Chapman S.B."/>
            <person name="Gainer-Dewar J."/>
            <person name="Goldberg J."/>
            <person name="Griggs A."/>
            <person name="Gujja S."/>
            <person name="Hansen M."/>
            <person name="Howarth C."/>
            <person name="Imamovic A."/>
            <person name="Ireland A."/>
            <person name="Larimer J."/>
            <person name="McCowan C."/>
            <person name="Murphy C."/>
            <person name="Pearson M."/>
            <person name="Poon T.W."/>
            <person name="Priest M."/>
            <person name="Roberts A."/>
            <person name="Saif S."/>
            <person name="Shea T."/>
            <person name="Sykes S."/>
            <person name="Wortman J."/>
            <person name="Nusbaum C."/>
            <person name="Birren B."/>
        </authorList>
    </citation>
    <scope>NUCLEOTIDE SEQUENCE [LARGE SCALE GENOMIC DNA]</scope>
    <source>
        <strain evidence="2">APO3</strain>
    </source>
</reference>
<accession>W4FPJ9</accession>
<organism evidence="2">
    <name type="scientific">Aphanomyces astaci</name>
    <name type="common">Crayfish plague agent</name>
    <dbReference type="NCBI Taxonomy" id="112090"/>
    <lineage>
        <taxon>Eukaryota</taxon>
        <taxon>Sar</taxon>
        <taxon>Stramenopiles</taxon>
        <taxon>Oomycota</taxon>
        <taxon>Saprolegniomycetes</taxon>
        <taxon>Saprolegniales</taxon>
        <taxon>Verrucalvaceae</taxon>
        <taxon>Aphanomyces</taxon>
    </lineage>
</organism>
<dbReference type="AlphaFoldDB" id="W4FPJ9"/>
<proteinExistence type="predicted"/>
<gene>
    <name evidence="2" type="ORF">H257_15556</name>
</gene>
<dbReference type="RefSeq" id="XP_009842007.1">
    <property type="nucleotide sequence ID" value="XM_009843705.1"/>
</dbReference>
<evidence type="ECO:0000313" key="2">
    <source>
        <dbReference type="EMBL" id="ETV68578.1"/>
    </source>
</evidence>
<name>W4FPJ9_APHAT</name>
<feature type="region of interest" description="Disordered" evidence="1">
    <location>
        <begin position="32"/>
        <end position="57"/>
    </location>
</feature>
<dbReference type="EMBL" id="KI913184">
    <property type="protein sequence ID" value="ETV68578.1"/>
    <property type="molecule type" value="Genomic_DNA"/>
</dbReference>
<dbReference type="Gene3D" id="1.25.10.10">
    <property type="entry name" value="Leucine-rich Repeat Variant"/>
    <property type="match status" value="1"/>
</dbReference>